<dbReference type="PROSITE" id="PS00221">
    <property type="entry name" value="MIP"/>
    <property type="match status" value="1"/>
</dbReference>
<organism evidence="8 9">
    <name type="scientific">Candidatus Lucifugimonas marina</name>
    <dbReference type="NCBI Taxonomy" id="3038979"/>
    <lineage>
        <taxon>Bacteria</taxon>
        <taxon>Bacillati</taxon>
        <taxon>Chloroflexota</taxon>
        <taxon>Dehalococcoidia</taxon>
        <taxon>SAR202 cluster</taxon>
        <taxon>Candidatus Lucifugimonadales</taxon>
        <taxon>Candidatus Lucifugimonadaceae</taxon>
        <taxon>Candidatus Lucifugimonas</taxon>
    </lineage>
</organism>
<dbReference type="InterPro" id="IPR004107">
    <property type="entry name" value="Integrase_SAM-like_N"/>
</dbReference>
<evidence type="ECO:0000313" key="9">
    <source>
        <dbReference type="Proteomes" id="UP001219901"/>
    </source>
</evidence>
<dbReference type="AlphaFoldDB" id="A0AAJ5ZHB9"/>
<dbReference type="PANTHER" id="PTHR30349">
    <property type="entry name" value="PHAGE INTEGRASE-RELATED"/>
    <property type="match status" value="1"/>
</dbReference>
<evidence type="ECO:0000256" key="1">
    <source>
        <dbReference type="ARBA" id="ARBA00008857"/>
    </source>
</evidence>
<keyword evidence="2" id="KW-0229">DNA integration</keyword>
<dbReference type="Proteomes" id="UP001219901">
    <property type="component" value="Chromosome"/>
</dbReference>
<keyword evidence="4" id="KW-0233">DNA recombination</keyword>
<evidence type="ECO:0000259" key="7">
    <source>
        <dbReference type="PROSITE" id="PS51900"/>
    </source>
</evidence>
<dbReference type="InterPro" id="IPR013762">
    <property type="entry name" value="Integrase-like_cat_sf"/>
</dbReference>
<evidence type="ECO:0000256" key="3">
    <source>
        <dbReference type="ARBA" id="ARBA00023125"/>
    </source>
</evidence>
<keyword evidence="9" id="KW-1185">Reference proteome</keyword>
<dbReference type="InterPro" id="IPR002104">
    <property type="entry name" value="Integrase_catalytic"/>
</dbReference>
<dbReference type="GO" id="GO:0003677">
    <property type="term" value="F:DNA binding"/>
    <property type="evidence" value="ECO:0007669"/>
    <property type="project" value="UniProtKB-UniRule"/>
</dbReference>
<gene>
    <name evidence="8" type="ORF">GKO48_03920</name>
</gene>
<evidence type="ECO:0000256" key="2">
    <source>
        <dbReference type="ARBA" id="ARBA00022908"/>
    </source>
</evidence>
<dbReference type="InterPro" id="IPR050090">
    <property type="entry name" value="Tyrosine_recombinase_XerCD"/>
</dbReference>
<accession>A0AAJ5ZHB9</accession>
<dbReference type="InterPro" id="IPR010998">
    <property type="entry name" value="Integrase_recombinase_N"/>
</dbReference>
<dbReference type="Gene3D" id="1.10.443.10">
    <property type="entry name" value="Intergrase catalytic core"/>
    <property type="match status" value="1"/>
</dbReference>
<dbReference type="Gene3D" id="1.10.150.130">
    <property type="match status" value="1"/>
</dbReference>
<dbReference type="GO" id="GO:0006310">
    <property type="term" value="P:DNA recombination"/>
    <property type="evidence" value="ECO:0007669"/>
    <property type="project" value="UniProtKB-KW"/>
</dbReference>
<feature type="domain" description="Core-binding (CB)" evidence="7">
    <location>
        <begin position="69"/>
        <end position="149"/>
    </location>
</feature>
<dbReference type="Pfam" id="PF00589">
    <property type="entry name" value="Phage_integrase"/>
    <property type="match status" value="1"/>
</dbReference>
<dbReference type="InterPro" id="IPR044068">
    <property type="entry name" value="CB"/>
</dbReference>
<dbReference type="GO" id="GO:0015074">
    <property type="term" value="P:DNA integration"/>
    <property type="evidence" value="ECO:0007669"/>
    <property type="project" value="UniProtKB-KW"/>
</dbReference>
<protein>
    <submittedName>
        <fullName evidence="8">Tyrosine-type recombinase/integrase</fullName>
    </submittedName>
</protein>
<reference evidence="9" key="2">
    <citation type="submission" date="2023-06" db="EMBL/GenBank/DDBJ databases">
        <title>Pangenomics reveal diversification of enzyme families and niche specialization in globally abundant SAR202 bacteria.</title>
        <authorList>
            <person name="Saw J.H.W."/>
        </authorList>
    </citation>
    <scope>NUCLEOTIDE SEQUENCE [LARGE SCALE GENOMIC DNA]</scope>
    <source>
        <strain evidence="9">JH1073</strain>
    </source>
</reference>
<dbReference type="CDD" id="cd01189">
    <property type="entry name" value="INT_ICEBs1_C_like"/>
    <property type="match status" value="1"/>
</dbReference>
<proteinExistence type="inferred from homology"/>
<dbReference type="EMBL" id="CP046147">
    <property type="protein sequence ID" value="WFG38791.1"/>
    <property type="molecule type" value="Genomic_DNA"/>
</dbReference>
<dbReference type="PROSITE" id="PS51898">
    <property type="entry name" value="TYR_RECOMBINASE"/>
    <property type="match status" value="1"/>
</dbReference>
<dbReference type="InterPro" id="IPR011010">
    <property type="entry name" value="DNA_brk_join_enz"/>
</dbReference>
<feature type="domain" description="Tyr recombinase" evidence="6">
    <location>
        <begin position="170"/>
        <end position="360"/>
    </location>
</feature>
<evidence type="ECO:0000259" key="6">
    <source>
        <dbReference type="PROSITE" id="PS51898"/>
    </source>
</evidence>
<dbReference type="PANTHER" id="PTHR30349:SF64">
    <property type="entry name" value="PROPHAGE INTEGRASE INTD-RELATED"/>
    <property type="match status" value="1"/>
</dbReference>
<dbReference type="SUPFAM" id="SSF56349">
    <property type="entry name" value="DNA breaking-rejoining enzymes"/>
    <property type="match status" value="1"/>
</dbReference>
<sequence length="363" mass="40977">MTIGRPKNRKRTKGAITFRKDGRKSPWMYRYWVGDKRKTGYASTRAIAEDKLNRALVLSADGMLSDNDLTFDEWSKLWLSSRRDIRDKTLNQYRSNLARASGYFGSKKLSKLTPSHLEAMYATLLDTGLSPTTVRQVHVNIGTCLRSAFRKGLIFRDIPSLAEAPSARKRKPIVLSRVEWKSLLDVSAKSSSGLIVEFVLKTGMRINVEALGTTWTQIDFARREVTVGNSKTKAGEYRVIPLDNGLISRLQSLHKIHLSKQLESGYKWNQTNLIFCTSAGNRQSYTNLQKRLLEPMLVEAGVPRLSWHHLRHNCGSYLLSENVPITMVSKILGHANPAITMSVYAHELPEDSEQVRTAMAKIG</sequence>
<dbReference type="PROSITE" id="PS51900">
    <property type="entry name" value="CB"/>
    <property type="match status" value="1"/>
</dbReference>
<evidence type="ECO:0000256" key="5">
    <source>
        <dbReference type="PROSITE-ProRule" id="PRU01248"/>
    </source>
</evidence>
<dbReference type="InterPro" id="IPR022357">
    <property type="entry name" value="MIP_CS"/>
</dbReference>
<evidence type="ECO:0000313" key="8">
    <source>
        <dbReference type="EMBL" id="WFG38791.1"/>
    </source>
</evidence>
<name>A0AAJ5ZHB9_9CHLR</name>
<evidence type="ECO:0000256" key="4">
    <source>
        <dbReference type="ARBA" id="ARBA00023172"/>
    </source>
</evidence>
<dbReference type="RefSeq" id="WP_342827261.1">
    <property type="nucleotide sequence ID" value="NZ_CP046147.1"/>
</dbReference>
<dbReference type="Pfam" id="PF14659">
    <property type="entry name" value="Phage_int_SAM_3"/>
    <property type="match status" value="1"/>
</dbReference>
<reference evidence="8 9" key="1">
    <citation type="submission" date="2019-11" db="EMBL/GenBank/DDBJ databases">
        <authorList>
            <person name="Cho J.-C."/>
        </authorList>
    </citation>
    <scope>NUCLEOTIDE SEQUENCE [LARGE SCALE GENOMIC DNA]</scope>
    <source>
        <strain evidence="8 9">JH1073</strain>
    </source>
</reference>
<comment type="similarity">
    <text evidence="1">Belongs to the 'phage' integrase family.</text>
</comment>
<keyword evidence="3 5" id="KW-0238">DNA-binding</keyword>